<evidence type="ECO:0000256" key="1">
    <source>
        <dbReference type="SAM" id="Phobius"/>
    </source>
</evidence>
<feature type="transmembrane region" description="Helical" evidence="1">
    <location>
        <begin position="47"/>
        <end position="67"/>
    </location>
</feature>
<accession>A7EQB9</accession>
<keyword evidence="1" id="KW-1133">Transmembrane helix</keyword>
<keyword evidence="1" id="KW-0472">Membrane</keyword>
<evidence type="ECO:0000313" key="2">
    <source>
        <dbReference type="EMBL" id="EDO05035.1"/>
    </source>
</evidence>
<evidence type="ECO:0000313" key="3">
    <source>
        <dbReference type="Proteomes" id="UP000001312"/>
    </source>
</evidence>
<dbReference type="RefSeq" id="XP_001592072.1">
    <property type="nucleotide sequence ID" value="XM_001592022.1"/>
</dbReference>
<dbReference type="HOGENOM" id="CLU_2110450_0_0_1"/>
<dbReference type="Proteomes" id="UP000001312">
    <property type="component" value="Unassembled WGS sequence"/>
</dbReference>
<dbReference type="KEGG" id="ssl:SS1G_07520"/>
<keyword evidence="3" id="KW-1185">Reference proteome</keyword>
<protein>
    <submittedName>
        <fullName evidence="2">Uncharacterized protein</fullName>
    </submittedName>
</protein>
<dbReference type="EMBL" id="CH476629">
    <property type="protein sequence ID" value="EDO05035.1"/>
    <property type="molecule type" value="Genomic_DNA"/>
</dbReference>
<dbReference type="AlphaFoldDB" id="A7EQB9"/>
<organism evidence="2 3">
    <name type="scientific">Sclerotinia sclerotiorum (strain ATCC 18683 / 1980 / Ss-1)</name>
    <name type="common">White mold</name>
    <name type="synonym">Whetzelinia sclerotiorum</name>
    <dbReference type="NCBI Taxonomy" id="665079"/>
    <lineage>
        <taxon>Eukaryota</taxon>
        <taxon>Fungi</taxon>
        <taxon>Dikarya</taxon>
        <taxon>Ascomycota</taxon>
        <taxon>Pezizomycotina</taxon>
        <taxon>Leotiomycetes</taxon>
        <taxon>Helotiales</taxon>
        <taxon>Sclerotiniaceae</taxon>
        <taxon>Sclerotinia</taxon>
    </lineage>
</organism>
<gene>
    <name evidence="2" type="ORF">SS1G_07520</name>
</gene>
<dbReference type="InParanoid" id="A7EQB9"/>
<sequence length="115" mass="13268">MFHTLETRLPMCVAGKIGFHHKLSTYGAFPKILHKPTRLQYCPFHSIQIWIILFFAHPGIPSISLYWSEGIKNRRSDNEDRIDQLPSCLAISMRWSERLALSILNQPVKIHLSGV</sequence>
<proteinExistence type="predicted"/>
<name>A7EQB9_SCLS1</name>
<keyword evidence="1" id="KW-0812">Transmembrane</keyword>
<dbReference type="GeneID" id="5488081"/>
<reference evidence="3" key="1">
    <citation type="journal article" date="2011" name="PLoS Genet.">
        <title>Genomic analysis of the necrotrophic fungal pathogens Sclerotinia sclerotiorum and Botrytis cinerea.</title>
        <authorList>
            <person name="Amselem J."/>
            <person name="Cuomo C.A."/>
            <person name="van Kan J.A."/>
            <person name="Viaud M."/>
            <person name="Benito E.P."/>
            <person name="Couloux A."/>
            <person name="Coutinho P.M."/>
            <person name="de Vries R.P."/>
            <person name="Dyer P.S."/>
            <person name="Fillinger S."/>
            <person name="Fournier E."/>
            <person name="Gout L."/>
            <person name="Hahn M."/>
            <person name="Kohn L."/>
            <person name="Lapalu N."/>
            <person name="Plummer K.M."/>
            <person name="Pradier J.M."/>
            <person name="Quevillon E."/>
            <person name="Sharon A."/>
            <person name="Simon A."/>
            <person name="ten Have A."/>
            <person name="Tudzynski B."/>
            <person name="Tudzynski P."/>
            <person name="Wincker P."/>
            <person name="Andrew M."/>
            <person name="Anthouard V."/>
            <person name="Beever R.E."/>
            <person name="Beffa R."/>
            <person name="Benoit I."/>
            <person name="Bouzid O."/>
            <person name="Brault B."/>
            <person name="Chen Z."/>
            <person name="Choquer M."/>
            <person name="Collemare J."/>
            <person name="Cotton P."/>
            <person name="Danchin E.G."/>
            <person name="Da Silva C."/>
            <person name="Gautier A."/>
            <person name="Giraud C."/>
            <person name="Giraud T."/>
            <person name="Gonzalez C."/>
            <person name="Grossetete S."/>
            <person name="Guldener U."/>
            <person name="Henrissat B."/>
            <person name="Howlett B.J."/>
            <person name="Kodira C."/>
            <person name="Kretschmer M."/>
            <person name="Lappartient A."/>
            <person name="Leroch M."/>
            <person name="Levis C."/>
            <person name="Mauceli E."/>
            <person name="Neuveglise C."/>
            <person name="Oeser B."/>
            <person name="Pearson M."/>
            <person name="Poulain J."/>
            <person name="Poussereau N."/>
            <person name="Quesneville H."/>
            <person name="Rascle C."/>
            <person name="Schumacher J."/>
            <person name="Segurens B."/>
            <person name="Sexton A."/>
            <person name="Silva E."/>
            <person name="Sirven C."/>
            <person name="Soanes D.M."/>
            <person name="Talbot N.J."/>
            <person name="Templeton M."/>
            <person name="Yandava C."/>
            <person name="Yarden O."/>
            <person name="Zeng Q."/>
            <person name="Rollins J.A."/>
            <person name="Lebrun M.H."/>
            <person name="Dickman M."/>
        </authorList>
    </citation>
    <scope>NUCLEOTIDE SEQUENCE [LARGE SCALE GENOMIC DNA]</scope>
    <source>
        <strain evidence="3">ATCC 18683 / 1980 / Ss-1</strain>
    </source>
</reference>